<dbReference type="GO" id="GO:0016020">
    <property type="term" value="C:membrane"/>
    <property type="evidence" value="ECO:0007669"/>
    <property type="project" value="InterPro"/>
</dbReference>
<gene>
    <name evidence="3" type="ORF">CYMTET_3821</name>
</gene>
<dbReference type="SUPFAM" id="SSF100909">
    <property type="entry name" value="IP3 receptor type 1 binding core, domain 2"/>
    <property type="match status" value="1"/>
</dbReference>
<dbReference type="Proteomes" id="UP001190700">
    <property type="component" value="Unassembled WGS sequence"/>
</dbReference>
<name>A0AAE0H2Q1_9CHLO</name>
<dbReference type="EMBL" id="LGRX02000392">
    <property type="protein sequence ID" value="KAK3288716.1"/>
    <property type="molecule type" value="Genomic_DNA"/>
</dbReference>
<evidence type="ECO:0000313" key="4">
    <source>
        <dbReference type="Proteomes" id="UP001190700"/>
    </source>
</evidence>
<accession>A0AAE0H2Q1</accession>
<dbReference type="InterPro" id="IPR035910">
    <property type="entry name" value="RyR/IP3R_RIH_dom_sf"/>
</dbReference>
<comment type="caution">
    <text evidence="3">The sequence shown here is derived from an EMBL/GenBank/DDBJ whole genome shotgun (WGS) entry which is preliminary data.</text>
</comment>
<dbReference type="PANTHER" id="PTHR13715:SF99">
    <property type="entry name" value="INOSITOL 1,4,5-TRISPHOSPHATE RECEPTOR-LIKE PROTEIN A"/>
    <property type="match status" value="1"/>
</dbReference>
<keyword evidence="4" id="KW-1185">Reference proteome</keyword>
<feature type="domain" description="RIH" evidence="2">
    <location>
        <begin position="307"/>
        <end position="427"/>
    </location>
</feature>
<dbReference type="InterPro" id="IPR000699">
    <property type="entry name" value="RIH_dom"/>
</dbReference>
<proteinExistence type="predicted"/>
<dbReference type="PANTHER" id="PTHR13715">
    <property type="entry name" value="RYANODINE RECEPTOR AND IP3 RECEPTOR"/>
    <property type="match status" value="1"/>
</dbReference>
<dbReference type="InterPro" id="IPR015925">
    <property type="entry name" value="Ryanodine_IP3_receptor"/>
</dbReference>
<reference evidence="3 4" key="1">
    <citation type="journal article" date="2015" name="Genome Biol. Evol.">
        <title>Comparative Genomics of a Bacterivorous Green Alga Reveals Evolutionary Causalities and Consequences of Phago-Mixotrophic Mode of Nutrition.</title>
        <authorList>
            <person name="Burns J.A."/>
            <person name="Paasch A."/>
            <person name="Narechania A."/>
            <person name="Kim E."/>
        </authorList>
    </citation>
    <scope>NUCLEOTIDE SEQUENCE [LARGE SCALE GENOMIC DNA]</scope>
    <source>
        <strain evidence="3 4">PLY_AMNH</strain>
    </source>
</reference>
<sequence length="1017" mass="114993">MTPRDPPGWMTPRDPPGWMTPCDPPRWMTPRDPPGCMTPCDPPGWMTPRDPPRWMTPRPAREQDLPEITFILLDLARHRDKALQASAFSLLERHHTQRTVFARTLQRTQILVTPDVVRLYHEAVRGIDELRRQRKWLLADDEEKRVKSREIVRRVFARFLEMCTLPEMLESPSKTPLPPHSPTSPHGVMEAEEMLKDEDWHAADLSSEPSVIDLDISSAGHDTASVRRTQEMLRNLNAHGVAFDILTLPLLRQSENLDAHWARPRLSSSHSNSPRPQRRSHARSTDYTLRKSVSIDDVGRGGDDVEDEDLRDVFQAAYHFLQSFAQGDVQNQRALFHKMDIFRTHLGIQGLEIVATIKACFDGSMELTAQVPEQLVRSFFQLIARYGKQHRWLDMLKPLVVVSSGQFDMPVKKNQDAVMRALFEYEAHVCLLYKDANGWAARHKLIENGDHCKGSASLLRYHISCVRLIAECCRGKNPATEGKASELLSMHDVFLVLLDLGSSVYPPARQKWRKMDALMGKGKTPNIFAAMATPHRGGGGGGLAAALAGKGLEATAEKKAESERENSPAVVSRRMVKAAYLELYRTVYVESSNKTENADRINNLTIWPLTEEEINSGAEQGGMCLMDSLVQDLQAAVKEDAAQQTCEFSARHYAVHGVLPFLQSFFKRSNGHFDRFACTPDKEEIYQRILTTIHQLSHCFTSDSKERSHILEVHKQVRMQGEKAKSNFHRQSTVTVMEFAAAAEQQIAVFQDEADVFKRLWYAFCYKFTEVHLGVKGFDGSKGAMQGVGERSMAMLLAQAGRIPHSSPPSTFESIVKNLCQLLMAVAEQQVEVLRGKNAAHSKSAVPMPEDLVVRLMRVLRALLYVDDDERGEEAVPESIWKMFQEGGSVLDARDDGMTGLAREKAMRVQNKYADCHMATMAMRFVMHHNARVQKEALMLLIALLDGGNARVQKGLYKYLTSKSNCHVVFQNMQFRRAQKNPLCFTVGVNMTARNWGRLWKKNSMEGVRKMFDLILG</sequence>
<dbReference type="Pfam" id="PF01365">
    <property type="entry name" value="RYDR_ITPR"/>
    <property type="match status" value="1"/>
</dbReference>
<dbReference type="AlphaFoldDB" id="A0AAE0H2Q1"/>
<feature type="region of interest" description="Disordered" evidence="1">
    <location>
        <begin position="1"/>
        <end position="26"/>
    </location>
</feature>
<organism evidence="3 4">
    <name type="scientific">Cymbomonas tetramitiformis</name>
    <dbReference type="NCBI Taxonomy" id="36881"/>
    <lineage>
        <taxon>Eukaryota</taxon>
        <taxon>Viridiplantae</taxon>
        <taxon>Chlorophyta</taxon>
        <taxon>Pyramimonadophyceae</taxon>
        <taxon>Pyramimonadales</taxon>
        <taxon>Pyramimonadaceae</taxon>
        <taxon>Cymbomonas</taxon>
    </lineage>
</organism>
<feature type="region of interest" description="Disordered" evidence="1">
    <location>
        <begin position="263"/>
        <end position="287"/>
    </location>
</feature>
<evidence type="ECO:0000259" key="2">
    <source>
        <dbReference type="Pfam" id="PF01365"/>
    </source>
</evidence>
<feature type="compositionally biased region" description="Polar residues" evidence="1">
    <location>
        <begin position="266"/>
        <end position="275"/>
    </location>
</feature>
<dbReference type="GO" id="GO:0005262">
    <property type="term" value="F:calcium channel activity"/>
    <property type="evidence" value="ECO:0007669"/>
    <property type="project" value="InterPro"/>
</dbReference>
<evidence type="ECO:0000313" key="3">
    <source>
        <dbReference type="EMBL" id="KAK3288716.1"/>
    </source>
</evidence>
<protein>
    <recommendedName>
        <fullName evidence="2">RIH domain-containing protein</fullName>
    </recommendedName>
</protein>
<evidence type="ECO:0000256" key="1">
    <source>
        <dbReference type="SAM" id="MobiDB-lite"/>
    </source>
</evidence>